<evidence type="ECO:0008006" key="4">
    <source>
        <dbReference type="Google" id="ProtNLM"/>
    </source>
</evidence>
<keyword evidence="1" id="KW-0812">Transmembrane</keyword>
<keyword evidence="1" id="KW-0472">Membrane</keyword>
<dbReference type="PANTHER" id="PTHR33802:SF1">
    <property type="entry name" value="XK-RELATED PROTEIN"/>
    <property type="match status" value="1"/>
</dbReference>
<dbReference type="Gene3D" id="1.20.1260.100">
    <property type="entry name" value="TspO/MBR protein"/>
    <property type="match status" value="1"/>
</dbReference>
<proteinExistence type="predicted"/>
<reference evidence="2 3" key="1">
    <citation type="submission" date="2017-04" db="EMBL/GenBank/DDBJ databases">
        <authorList>
            <person name="Afonso C.L."/>
            <person name="Miller P.J."/>
            <person name="Scott M.A."/>
            <person name="Spackman E."/>
            <person name="Goraichik I."/>
            <person name="Dimitrov K.M."/>
            <person name="Suarez D.L."/>
            <person name="Swayne D.E."/>
        </authorList>
    </citation>
    <scope>NUCLEOTIDE SEQUENCE [LARGE SCALE GENOMIC DNA]</scope>
    <source>
        <strain evidence="3">XA(T)</strain>
    </source>
</reference>
<feature type="transmembrane region" description="Helical" evidence="1">
    <location>
        <begin position="61"/>
        <end position="80"/>
    </location>
</feature>
<evidence type="ECO:0000313" key="3">
    <source>
        <dbReference type="Proteomes" id="UP000192775"/>
    </source>
</evidence>
<feature type="transmembrane region" description="Helical" evidence="1">
    <location>
        <begin position="195"/>
        <end position="214"/>
    </location>
</feature>
<keyword evidence="3" id="KW-1185">Reference proteome</keyword>
<dbReference type="Proteomes" id="UP000192775">
    <property type="component" value="Chromosome"/>
</dbReference>
<protein>
    <recommendedName>
        <fullName evidence="4">Tryptophan-rich sensory protein</fullName>
    </recommendedName>
</protein>
<keyword evidence="1" id="KW-1133">Transmembrane helix</keyword>
<dbReference type="EMBL" id="CP020715">
    <property type="protein sequence ID" value="ARJ04483.1"/>
    <property type="molecule type" value="Genomic_DNA"/>
</dbReference>
<dbReference type="PANTHER" id="PTHR33802">
    <property type="entry name" value="SI:CH211-161H7.5-RELATED"/>
    <property type="match status" value="1"/>
</dbReference>
<feature type="transmembrane region" description="Helical" evidence="1">
    <location>
        <begin position="160"/>
        <end position="183"/>
    </location>
</feature>
<sequence>MRYSNDSVTRADRVRQVGVVICAALALVGAFVGSGAAGGTPIAEAAGGALSADSTMVAPAGPAFSIWSVIYVGLIAYAVYQALPGRAADPLLRPLGIPVIASLLLNAAWILSVQFDALWLSVPLIVLLLISLLWILGVLRRRRPGVEPSRSPAQALLVDGVFGLYLGWVTIATVANIAAALTAAGFAGGGLSPEAWGIALLVVAGLLGVGLLLWSRGRMAALLSLGWGVAWIGVSRTTGSLVAPPVATTAFVVAGALLVVAIGAAVLTGLRFARSRRRAA</sequence>
<accession>A0A1X9LH52</accession>
<feature type="transmembrane region" description="Helical" evidence="1">
    <location>
        <begin position="221"/>
        <end position="243"/>
    </location>
</feature>
<gene>
    <name evidence="2" type="ORF">B5808_04020</name>
</gene>
<evidence type="ECO:0000256" key="1">
    <source>
        <dbReference type="SAM" id="Phobius"/>
    </source>
</evidence>
<organism evidence="2 3">
    <name type="scientific">Cnuibacter physcomitrellae</name>
    <dbReference type="NCBI Taxonomy" id="1619308"/>
    <lineage>
        <taxon>Bacteria</taxon>
        <taxon>Bacillati</taxon>
        <taxon>Actinomycetota</taxon>
        <taxon>Actinomycetes</taxon>
        <taxon>Micrococcales</taxon>
        <taxon>Microbacteriaceae</taxon>
        <taxon>Cnuibacter</taxon>
    </lineage>
</organism>
<name>A0A1X9LH52_9MICO</name>
<feature type="transmembrane region" description="Helical" evidence="1">
    <location>
        <begin position="249"/>
        <end position="270"/>
    </location>
</feature>
<feature type="transmembrane region" description="Helical" evidence="1">
    <location>
        <begin position="117"/>
        <end position="139"/>
    </location>
</feature>
<dbReference type="InterPro" id="IPR038330">
    <property type="entry name" value="TspO/MBR-related_sf"/>
</dbReference>
<dbReference type="AlphaFoldDB" id="A0A1X9LH52"/>
<dbReference type="STRING" id="1619308.B5808_04020"/>
<evidence type="ECO:0000313" key="2">
    <source>
        <dbReference type="EMBL" id="ARJ04483.1"/>
    </source>
</evidence>
<dbReference type="KEGG" id="cphy:B5808_04020"/>
<dbReference type="RefSeq" id="WP_085018624.1">
    <property type="nucleotide sequence ID" value="NZ_BMHD01000001.1"/>
</dbReference>
<feature type="transmembrane region" description="Helical" evidence="1">
    <location>
        <begin position="92"/>
        <end position="111"/>
    </location>
</feature>